<proteinExistence type="predicted"/>
<evidence type="ECO:0000313" key="1">
    <source>
        <dbReference type="EMBL" id="CAK9310786.1"/>
    </source>
</evidence>
<keyword evidence="2" id="KW-1185">Reference proteome</keyword>
<dbReference type="EMBL" id="OZ021744">
    <property type="protein sequence ID" value="CAK9310786.1"/>
    <property type="molecule type" value="Genomic_DNA"/>
</dbReference>
<sequence length="67" mass="7901">MKYSFQKLKSRTWSWSGGQSSKFQYRWIGRRRPTGVATAVGNLLLRTNRKPNFRICLLSFDLYARCP</sequence>
<accession>A0ABP0XRJ0</accession>
<protein>
    <submittedName>
        <fullName evidence="1">Uncharacterized protein</fullName>
    </submittedName>
</protein>
<dbReference type="Proteomes" id="UP001642487">
    <property type="component" value="Chromosome 10"/>
</dbReference>
<evidence type="ECO:0000313" key="2">
    <source>
        <dbReference type="Proteomes" id="UP001642487"/>
    </source>
</evidence>
<organism evidence="1 2">
    <name type="scientific">Citrullus colocynthis</name>
    <name type="common">colocynth</name>
    <dbReference type="NCBI Taxonomy" id="252529"/>
    <lineage>
        <taxon>Eukaryota</taxon>
        <taxon>Viridiplantae</taxon>
        <taxon>Streptophyta</taxon>
        <taxon>Embryophyta</taxon>
        <taxon>Tracheophyta</taxon>
        <taxon>Spermatophyta</taxon>
        <taxon>Magnoliopsida</taxon>
        <taxon>eudicotyledons</taxon>
        <taxon>Gunneridae</taxon>
        <taxon>Pentapetalae</taxon>
        <taxon>rosids</taxon>
        <taxon>fabids</taxon>
        <taxon>Cucurbitales</taxon>
        <taxon>Cucurbitaceae</taxon>
        <taxon>Benincaseae</taxon>
        <taxon>Citrullus</taxon>
    </lineage>
</organism>
<gene>
    <name evidence="1" type="ORF">CITCOLO1_LOCUS2424</name>
</gene>
<name>A0ABP0XRJ0_9ROSI</name>
<reference evidence="1 2" key="1">
    <citation type="submission" date="2024-03" db="EMBL/GenBank/DDBJ databases">
        <authorList>
            <person name="Gkanogiannis A."/>
            <person name="Becerra Lopez-Lavalle L."/>
        </authorList>
    </citation>
    <scope>NUCLEOTIDE SEQUENCE [LARGE SCALE GENOMIC DNA]</scope>
</reference>